<protein>
    <submittedName>
        <fullName evidence="1">ZYBA0S07-05138g1_1</fullName>
    </submittedName>
</protein>
<organism evidence="1 2">
    <name type="scientific">Zygosaccharomyces bailii (strain CLIB 213 / ATCC 58445 / CBS 680 / BCRC 21525 / NBRC 1098 / NCYC 1416 / NRRL Y-2227)</name>
    <dbReference type="NCBI Taxonomy" id="1333698"/>
    <lineage>
        <taxon>Eukaryota</taxon>
        <taxon>Fungi</taxon>
        <taxon>Dikarya</taxon>
        <taxon>Ascomycota</taxon>
        <taxon>Saccharomycotina</taxon>
        <taxon>Saccharomycetes</taxon>
        <taxon>Saccharomycetales</taxon>
        <taxon>Saccharomycetaceae</taxon>
        <taxon>Zygosaccharomyces</taxon>
    </lineage>
</organism>
<dbReference type="GO" id="GO:1990904">
    <property type="term" value="C:ribonucleoprotein complex"/>
    <property type="evidence" value="ECO:0007669"/>
    <property type="project" value="InterPro"/>
</dbReference>
<evidence type="ECO:0000313" key="2">
    <source>
        <dbReference type="Proteomes" id="UP000019375"/>
    </source>
</evidence>
<dbReference type="AlphaFoldDB" id="A0A8J2X9G1"/>
<dbReference type="EMBL" id="HG316460">
    <property type="protein sequence ID" value="CDF90615.1"/>
    <property type="molecule type" value="Genomic_DNA"/>
</dbReference>
<proteinExistence type="predicted"/>
<sequence>MRCHLIKLVSKRELSFDVGKLARDVLIKEKSMSGPRHNAVTRMPNESDSVTDMWLKRALTKRWDKSLEAGVRLYLPVVLKTLQRLRSSDNTKSYFTLLNKIKSSNVTWISQNGNGVGSRQKVPIEFYHEVSNMIYRMTLYPNNDFIDSSALASFSEELLHQYQHLMASEIVSGKQYQAKFYRNCLMVIIKSESLFSLSAAFKSLPSHQAGLKLLAELSFYHQTEQFTKMLDFLHESILTKRASITKMQIDAFFPALFNVLRDCLINGEEEASCKLLDKLISEWNYEMDDHHFTILRELSERFAMNEVLLTLARLRNDTRIEDLKEKIVQSRMSWVEYCNYIQARQMDLFKDRMDYDYSQVILSAMNLSSQNWKHFIQQNNIPPRANESLRAFYVNSILINSASQKKIGFTLAVLEYFIYEMHCGKDFINSHKLAGYEKHSGFHALFKSISNSSSAKLTAYTLFDFLRQNTALGFHFNVNDFYFSMKACIKCLDYQAVYFFLYQYLLMFGDMLYVKSEGDYDWELPGDMQQLVEVIHNSGDDDRINEILREVRNYFLAQKLQCIQSSHVDEVSLKGIFGDKYLPTIQTKTESSLQDNPVSPMASPQAVGSYLPMVDVGNAKRLSNSLAYIFAHISSQ</sequence>
<dbReference type="Proteomes" id="UP000019375">
    <property type="component" value="Unassembled WGS sequence"/>
</dbReference>
<dbReference type="OrthoDB" id="4041451at2759"/>
<dbReference type="Pfam" id="PF13762">
    <property type="entry name" value="MNE1"/>
    <property type="match status" value="1"/>
</dbReference>
<gene>
    <name evidence="1" type="ORF">BN860_05138g</name>
</gene>
<dbReference type="InterPro" id="IPR025694">
    <property type="entry name" value="MNE1"/>
</dbReference>
<evidence type="ECO:0000313" key="1">
    <source>
        <dbReference type="EMBL" id="CDF90615.1"/>
    </source>
</evidence>
<reference evidence="2" key="1">
    <citation type="journal article" date="2013" name="Genome Announc.">
        <title>Genome sequence of the food spoilage yeast Zygosaccharomyces bailii CLIB 213(T).</title>
        <authorList>
            <person name="Galeote V."/>
            <person name="Bigey F."/>
            <person name="Devillers H."/>
            <person name="Neuveglise C."/>
            <person name="Dequin S."/>
        </authorList>
    </citation>
    <scope>NUCLEOTIDE SEQUENCE [LARGE SCALE GENOMIC DNA]</scope>
    <source>
        <strain evidence="2">CLIB 213 / ATCC 58445 / CBS 680 / CCRC 21525 / NBRC 1098 / NCYC 1416 / NRRL Y-2227</strain>
    </source>
</reference>
<accession>A0A8J2X9G1</accession>
<dbReference type="GO" id="GO:0000372">
    <property type="term" value="P:Group I intron splicing"/>
    <property type="evidence" value="ECO:0007669"/>
    <property type="project" value="InterPro"/>
</dbReference>
<name>A0A8J2X9G1_ZYGB2</name>
<keyword evidence="2" id="KW-1185">Reference proteome</keyword>